<evidence type="ECO:0000256" key="2">
    <source>
        <dbReference type="PIRSR" id="PIRSR613078-2"/>
    </source>
</evidence>
<name>A0A3D9ZAK9_9ACTN</name>
<dbReference type="GO" id="GO:0016791">
    <property type="term" value="F:phosphatase activity"/>
    <property type="evidence" value="ECO:0007669"/>
    <property type="project" value="TreeGrafter"/>
</dbReference>
<feature type="binding site" evidence="2">
    <location>
        <begin position="8"/>
        <end position="15"/>
    </location>
    <ligand>
        <name>substrate</name>
    </ligand>
</feature>
<accession>A0A3D9ZAK9</accession>
<dbReference type="InterPro" id="IPR050275">
    <property type="entry name" value="PGM_Phosphatase"/>
</dbReference>
<keyword evidence="4" id="KW-1185">Reference proteome</keyword>
<comment type="caution">
    <text evidence="3">The sequence shown here is derived from an EMBL/GenBank/DDBJ whole genome shotgun (WGS) entry which is preliminary data.</text>
</comment>
<organism evidence="3 4">
    <name type="scientific">Asanoa ferruginea</name>
    <dbReference type="NCBI Taxonomy" id="53367"/>
    <lineage>
        <taxon>Bacteria</taxon>
        <taxon>Bacillati</taxon>
        <taxon>Actinomycetota</taxon>
        <taxon>Actinomycetes</taxon>
        <taxon>Micromonosporales</taxon>
        <taxon>Micromonosporaceae</taxon>
        <taxon>Asanoa</taxon>
    </lineage>
</organism>
<dbReference type="PANTHER" id="PTHR48100">
    <property type="entry name" value="BROAD-SPECIFICITY PHOSPHATASE YOR283W-RELATED"/>
    <property type="match status" value="1"/>
</dbReference>
<dbReference type="GO" id="GO:0005737">
    <property type="term" value="C:cytoplasm"/>
    <property type="evidence" value="ECO:0007669"/>
    <property type="project" value="TreeGrafter"/>
</dbReference>
<proteinExistence type="predicted"/>
<dbReference type="Proteomes" id="UP000256913">
    <property type="component" value="Unassembled WGS sequence"/>
</dbReference>
<feature type="binding site" evidence="2">
    <location>
        <position position="58"/>
    </location>
    <ligand>
        <name>substrate</name>
    </ligand>
</feature>
<evidence type="ECO:0000313" key="3">
    <source>
        <dbReference type="EMBL" id="REF94297.1"/>
    </source>
</evidence>
<protein>
    <submittedName>
        <fullName evidence="3">Putative phosphoglycerate mutase</fullName>
    </submittedName>
</protein>
<dbReference type="AlphaFoldDB" id="A0A3D9ZAK9"/>
<dbReference type="PANTHER" id="PTHR48100:SF62">
    <property type="entry name" value="GLUCOSYL-3-PHOSPHOGLYCERATE PHOSPHATASE"/>
    <property type="match status" value="1"/>
</dbReference>
<dbReference type="Gene3D" id="3.40.50.1240">
    <property type="entry name" value="Phosphoglycerate mutase-like"/>
    <property type="match status" value="1"/>
</dbReference>
<gene>
    <name evidence="3" type="ORF">DFJ67_0214</name>
</gene>
<dbReference type="SUPFAM" id="SSF53254">
    <property type="entry name" value="Phosphoglycerate mutase-like"/>
    <property type="match status" value="1"/>
</dbReference>
<reference evidence="3 4" key="1">
    <citation type="submission" date="2018-08" db="EMBL/GenBank/DDBJ databases">
        <title>Sequencing the genomes of 1000 actinobacteria strains.</title>
        <authorList>
            <person name="Klenk H.-P."/>
        </authorList>
    </citation>
    <scope>NUCLEOTIDE SEQUENCE [LARGE SCALE GENOMIC DNA]</scope>
    <source>
        <strain evidence="3 4">DSM 44099</strain>
    </source>
</reference>
<evidence type="ECO:0000256" key="1">
    <source>
        <dbReference type="PIRSR" id="PIRSR613078-1"/>
    </source>
</evidence>
<sequence>MTRLLVWRHGNTDYNAGGRVQGQTDAPLNARGRDQAAAAAALLAAYQPDALVSSDLSRAYDTASALASLTGLSVSVDTRLRERHFGEWQGMLLSDIKTGHPAEYARWRAGDPSPGCGIESLDDLSKRVLEALQDAAALAPGGTVVVTTHGGAARQGCGALLGWPNEATRTLGSLSNCHWTELRDRTPRVGGTGWQLMAHNRGVLGQS</sequence>
<dbReference type="SMART" id="SM00855">
    <property type="entry name" value="PGAM"/>
    <property type="match status" value="1"/>
</dbReference>
<dbReference type="CDD" id="cd07067">
    <property type="entry name" value="HP_PGM_like"/>
    <property type="match status" value="1"/>
</dbReference>
<feature type="active site" description="Proton donor/acceptor" evidence="1">
    <location>
        <position position="82"/>
    </location>
</feature>
<dbReference type="Pfam" id="PF00300">
    <property type="entry name" value="His_Phos_1"/>
    <property type="match status" value="1"/>
</dbReference>
<dbReference type="OrthoDB" id="9781415at2"/>
<dbReference type="InterPro" id="IPR013078">
    <property type="entry name" value="His_Pase_superF_clade-1"/>
</dbReference>
<dbReference type="RefSeq" id="WP_116066138.1">
    <property type="nucleotide sequence ID" value="NZ_BONB01000096.1"/>
</dbReference>
<evidence type="ECO:0000313" key="4">
    <source>
        <dbReference type="Proteomes" id="UP000256913"/>
    </source>
</evidence>
<dbReference type="InterPro" id="IPR029033">
    <property type="entry name" value="His_PPase_superfam"/>
</dbReference>
<dbReference type="EMBL" id="QUMQ01000001">
    <property type="protein sequence ID" value="REF94297.1"/>
    <property type="molecule type" value="Genomic_DNA"/>
</dbReference>
<feature type="active site" description="Tele-phosphohistidine intermediate" evidence="1">
    <location>
        <position position="9"/>
    </location>
</feature>